<dbReference type="RefSeq" id="WP_029571057.1">
    <property type="nucleotide sequence ID" value="NZ_CP193912.1"/>
</dbReference>
<protein>
    <submittedName>
        <fullName evidence="2">Uncharacterized protein</fullName>
    </submittedName>
</protein>
<accession>A0ABS6VJB0</accession>
<gene>
    <name evidence="2" type="ORF">KYI95_19865</name>
</gene>
<comment type="caution">
    <text evidence="2">The sequence shown here is derived from an EMBL/GenBank/DDBJ whole genome shotgun (WGS) entry which is preliminary data.</text>
</comment>
<reference evidence="2 3" key="1">
    <citation type="submission" date="2021-07" db="EMBL/GenBank/DDBJ databases">
        <title>A novel phosphonate cluster across the Pantoea species complex is important for pathogenicity in onion.</title>
        <authorList>
            <person name="Zhao M."/>
            <person name="Stice S."/>
            <person name="Shin G.Y."/>
            <person name="Coutinho T."/>
            <person name="Gitaitis R."/>
            <person name="Kvitko B."/>
            <person name="Dutta B."/>
        </authorList>
    </citation>
    <scope>NUCLEOTIDE SEQUENCE [LARGE SCALE GENOMIC DNA]</scope>
    <source>
        <strain evidence="2 3">BD 382</strain>
    </source>
</reference>
<proteinExistence type="predicted"/>
<keyword evidence="1" id="KW-0472">Membrane</keyword>
<evidence type="ECO:0000313" key="2">
    <source>
        <dbReference type="EMBL" id="MBW1259432.1"/>
    </source>
</evidence>
<organism evidence="2 3">
    <name type="scientific">Pantoea allii</name>
    <dbReference type="NCBI Taxonomy" id="574096"/>
    <lineage>
        <taxon>Bacteria</taxon>
        <taxon>Pseudomonadati</taxon>
        <taxon>Pseudomonadota</taxon>
        <taxon>Gammaproteobacteria</taxon>
        <taxon>Enterobacterales</taxon>
        <taxon>Erwiniaceae</taxon>
        <taxon>Pantoea</taxon>
    </lineage>
</organism>
<dbReference type="EMBL" id="JAHVXZ010000016">
    <property type="protein sequence ID" value="MBW1259432.1"/>
    <property type="molecule type" value="Genomic_DNA"/>
</dbReference>
<dbReference type="Proteomes" id="UP001197236">
    <property type="component" value="Unassembled WGS sequence"/>
</dbReference>
<keyword evidence="1" id="KW-1133">Transmembrane helix</keyword>
<feature type="transmembrane region" description="Helical" evidence="1">
    <location>
        <begin position="56"/>
        <end position="77"/>
    </location>
</feature>
<keyword evidence="3" id="KW-1185">Reference proteome</keyword>
<name>A0ABS6VJB0_9GAMM</name>
<sequence>MKDEAAHALAEGIRQAVTSAYDSPQTVTGMPVLQIQPPGSLPEAVDAPFLPDGVTVWSVLLTMVTGYVIGTLIGKVLKAVHTRLQPPKQEVTYDVPVEKTGCYPLGSLNMAACMAQSENARLWQHLLAAYGGALEDEGHRLRRDERLKVILPDDVQLRVGLKVVGARHRYFTPFLDSEHEEKLQTQASEEGYAHSWAASCQRAAEAAGWFVTLKGDAFQACHDATRPPEEAAFGAHQI</sequence>
<keyword evidence="1" id="KW-0812">Transmembrane</keyword>
<evidence type="ECO:0000313" key="3">
    <source>
        <dbReference type="Proteomes" id="UP001197236"/>
    </source>
</evidence>
<evidence type="ECO:0000256" key="1">
    <source>
        <dbReference type="SAM" id="Phobius"/>
    </source>
</evidence>